<comment type="caution">
    <text evidence="1">The sequence shown here is derived from an EMBL/GenBank/DDBJ whole genome shotgun (WGS) entry which is preliminary data.</text>
</comment>
<dbReference type="EMBL" id="JAENGZ010000550">
    <property type="protein sequence ID" value="KAG6957343.1"/>
    <property type="molecule type" value="Genomic_DNA"/>
</dbReference>
<name>A0A8T1U9J5_9STRA</name>
<proteinExistence type="predicted"/>
<protein>
    <submittedName>
        <fullName evidence="1">Uncharacterized protein</fullName>
    </submittedName>
</protein>
<gene>
    <name evidence="1" type="ORF">JG687_00010044</name>
</gene>
<organism evidence="1 2">
    <name type="scientific">Phytophthora cactorum</name>
    <dbReference type="NCBI Taxonomy" id="29920"/>
    <lineage>
        <taxon>Eukaryota</taxon>
        <taxon>Sar</taxon>
        <taxon>Stramenopiles</taxon>
        <taxon>Oomycota</taxon>
        <taxon>Peronosporomycetes</taxon>
        <taxon>Peronosporales</taxon>
        <taxon>Peronosporaceae</taxon>
        <taxon>Phytophthora</taxon>
    </lineage>
</organism>
<evidence type="ECO:0000313" key="1">
    <source>
        <dbReference type="EMBL" id="KAG6957343.1"/>
    </source>
</evidence>
<sequence length="185" mass="21214">MSMDRRFGAHNNATSFLRDHGDVVPLFSGEVHESYLGVAESDMRYVMTKLGFHYTSIARIHGRSLSLYKFNAKCIELIHNIAAHFGEDVPATAPPPSRSSTAMYDFFSQMDQHADTDKFPRWPINKFLLLPNLASVIILSSKIEARRLYWWYLKPIKSRLWLSELPPGTSSRIYIVLHRSTLSLL</sequence>
<reference evidence="1" key="1">
    <citation type="submission" date="2021-01" db="EMBL/GenBank/DDBJ databases">
        <title>Phytophthora aleatoria, a newly-described species from Pinus radiata is distinct from Phytophthora cactorum isolates based on comparative genomics.</title>
        <authorList>
            <person name="Mcdougal R."/>
            <person name="Panda P."/>
            <person name="Williams N."/>
            <person name="Studholme D.J."/>
        </authorList>
    </citation>
    <scope>NUCLEOTIDE SEQUENCE</scope>
    <source>
        <strain evidence="1">NZFS 3830</strain>
    </source>
</reference>
<dbReference type="Proteomes" id="UP000688947">
    <property type="component" value="Unassembled WGS sequence"/>
</dbReference>
<accession>A0A8T1U9J5</accession>
<dbReference type="OrthoDB" id="10354226at2759"/>
<dbReference type="AlphaFoldDB" id="A0A8T1U9J5"/>
<evidence type="ECO:0000313" key="2">
    <source>
        <dbReference type="Proteomes" id="UP000688947"/>
    </source>
</evidence>